<evidence type="ECO:0000313" key="1">
    <source>
        <dbReference type="EMBL" id="GIQ92421.1"/>
    </source>
</evidence>
<organism evidence="1 2">
    <name type="scientific">Kipferlia bialata</name>
    <dbReference type="NCBI Taxonomy" id="797122"/>
    <lineage>
        <taxon>Eukaryota</taxon>
        <taxon>Metamonada</taxon>
        <taxon>Carpediemonas-like organisms</taxon>
        <taxon>Kipferlia</taxon>
    </lineage>
</organism>
<dbReference type="EMBL" id="BDIP01009667">
    <property type="protein sequence ID" value="GIQ92421.1"/>
    <property type="molecule type" value="Genomic_DNA"/>
</dbReference>
<dbReference type="AlphaFoldDB" id="A0A9K3DCV4"/>
<feature type="non-terminal residue" evidence="1">
    <location>
        <position position="1"/>
    </location>
</feature>
<accession>A0A9K3DCV4</accession>
<name>A0A9K3DCV4_9EUKA</name>
<dbReference type="Proteomes" id="UP000265618">
    <property type="component" value="Unassembled WGS sequence"/>
</dbReference>
<reference evidence="1 2" key="1">
    <citation type="journal article" date="2018" name="PLoS ONE">
        <title>The draft genome of Kipferlia bialata reveals reductive genome evolution in fornicate parasites.</title>
        <authorList>
            <person name="Tanifuji G."/>
            <person name="Takabayashi S."/>
            <person name="Kume K."/>
            <person name="Takagi M."/>
            <person name="Nakayama T."/>
            <person name="Kamikawa R."/>
            <person name="Inagaki Y."/>
            <person name="Hashimoto T."/>
        </authorList>
    </citation>
    <scope>NUCLEOTIDE SEQUENCE [LARGE SCALE GENOMIC DNA]</scope>
    <source>
        <strain evidence="1">NY0173</strain>
    </source>
</reference>
<protein>
    <submittedName>
        <fullName evidence="1">Uncharacterized protein</fullName>
    </submittedName>
</protein>
<comment type="caution">
    <text evidence="1">The sequence shown here is derived from an EMBL/GenBank/DDBJ whole genome shotgun (WGS) entry which is preliminary data.</text>
</comment>
<gene>
    <name evidence="1" type="ORF">KIPB_016184</name>
</gene>
<sequence length="51" mass="5846">DMMAMRNMVAAIYGREYLVRVDGIEKEQVNLNLQSKLTHQSSQPAVRALRL</sequence>
<evidence type="ECO:0000313" key="2">
    <source>
        <dbReference type="Proteomes" id="UP000265618"/>
    </source>
</evidence>
<keyword evidence="2" id="KW-1185">Reference proteome</keyword>
<proteinExistence type="predicted"/>